<dbReference type="PANTHER" id="PTHR13526">
    <property type="entry name" value="TRANSCRIPTION FACTOR SPT20 HOMOLOG"/>
    <property type="match status" value="1"/>
</dbReference>
<dbReference type="EMBL" id="JAPQKT010000002">
    <property type="protein sequence ID" value="KAJ5241560.1"/>
    <property type="molecule type" value="Genomic_DNA"/>
</dbReference>
<dbReference type="GO" id="GO:0000124">
    <property type="term" value="C:SAGA complex"/>
    <property type="evidence" value="ECO:0007669"/>
    <property type="project" value="InterPro"/>
</dbReference>
<proteinExistence type="predicted"/>
<feature type="region of interest" description="Disordered" evidence="1">
    <location>
        <begin position="242"/>
        <end position="283"/>
    </location>
</feature>
<sequence>MATAVSKPGSHPPKMKRPPPPFPQVGVNGVKTQQPSSSPPTTSTRPPGSNPTTSNSSMTNGMANGANIAKGSLNRNRNQSQKPGDPTSRSGRPVTRTTNNGNGDRTGKRSSEPYVKTTSYILKKYSKSPPSLIVHLHPTHFRFEQQDGSFPYNSEMKVIIEHIRAGTVPHDLIEELLRSGVKFYEGCLIVRVVDHKSMSAQAHKTSASKSNENNTPFSLHNYNEHVTPSAFVPYPKQNQLTADLQSSKPSETPTQPESQANGQPSDGQGQSSEAEQKPAVPKPKVFTTVLHPTSRTLQAELTLLVTTPDPKAAKAAAQNQLARTQSSSVVPQSPAATQADRGQDAKRQKTLVEPQDLPQCESLLVRALAPPLYLEPVDSFAASQDLLKVMESPLHSNPPPSPKRRKRTIAELAADEALAAEEERFMLIMDERLEPTATGAGGGSKATVVDDAAGVAPFEPRFSRFKTLETIRMQHEEKAKREHEMKLKQELAKRQQQEQERERRRAIEQRQSEEHAKEEARRQQLAAQQAQAQLAAQNRHAMAQPNGVSQGQQSSPVVRNQTPHNTSSPLVGNNMATQAVPMSISASQQSGSPPRPPSSMQHGHPNVMGHPMAPSRSQQGASRHGTPQMTQGTPAMSHATPIMRNVTPTQRMNTQGSPTHTMAQQTPMMNQATMANTPQMNGNMGLTPQQQMLLQQRQQQQLLAAQQGQMAGQFTPQQIAQMQASAHAQQNIHSQQQMLQKQQGQQGQQQNMPNMQNQQAYQSQLMRAQFAQMQMVKNQQGQMSQGQMQQAPQMHSQISQGQPNQHQGSPQMTPQQQQMLMAAAQANGGQMPNMQGANMAQRYNRLYQQRLLHLRHEMSQRFMSQYGPPTQYPPQVAQQYGAGLEKNAKAWVQDLMRREREATQQQRNQAAMQHLQQQSMMQNGMGS</sequence>
<dbReference type="GO" id="GO:0003712">
    <property type="term" value="F:transcription coregulator activity"/>
    <property type="evidence" value="ECO:0007669"/>
    <property type="project" value="InterPro"/>
</dbReference>
<dbReference type="AlphaFoldDB" id="A0A9W9PBY1"/>
<feature type="compositionally biased region" description="Low complexity" evidence="1">
    <location>
        <begin position="35"/>
        <end position="60"/>
    </location>
</feature>
<feature type="region of interest" description="Disordered" evidence="1">
    <location>
        <begin position="475"/>
        <end position="636"/>
    </location>
</feature>
<feature type="region of interest" description="Disordered" evidence="1">
    <location>
        <begin position="898"/>
        <end position="927"/>
    </location>
</feature>
<feature type="compositionally biased region" description="Low complexity" evidence="1">
    <location>
        <begin position="916"/>
        <end position="927"/>
    </location>
</feature>
<feature type="compositionally biased region" description="Polar residues" evidence="1">
    <location>
        <begin position="903"/>
        <end position="915"/>
    </location>
</feature>
<dbReference type="GeneID" id="81381238"/>
<feature type="region of interest" description="Disordered" evidence="1">
    <location>
        <begin position="314"/>
        <end position="353"/>
    </location>
</feature>
<evidence type="ECO:0000313" key="4">
    <source>
        <dbReference type="Proteomes" id="UP001147733"/>
    </source>
</evidence>
<feature type="compositionally biased region" description="Basic and acidic residues" evidence="1">
    <location>
        <begin position="475"/>
        <end position="522"/>
    </location>
</feature>
<feature type="domain" description="Spt20-like SEP" evidence="2">
    <location>
        <begin position="126"/>
        <end position="388"/>
    </location>
</feature>
<dbReference type="Proteomes" id="UP001147733">
    <property type="component" value="Unassembled WGS sequence"/>
</dbReference>
<dbReference type="InterPro" id="IPR021950">
    <property type="entry name" value="Spt20"/>
</dbReference>
<organism evidence="3 4">
    <name type="scientific">Penicillium citrinum</name>
    <dbReference type="NCBI Taxonomy" id="5077"/>
    <lineage>
        <taxon>Eukaryota</taxon>
        <taxon>Fungi</taxon>
        <taxon>Dikarya</taxon>
        <taxon>Ascomycota</taxon>
        <taxon>Pezizomycotina</taxon>
        <taxon>Eurotiomycetes</taxon>
        <taxon>Eurotiomycetidae</taxon>
        <taxon>Eurotiales</taxon>
        <taxon>Aspergillaceae</taxon>
        <taxon>Penicillium</taxon>
    </lineage>
</organism>
<feature type="region of interest" description="Disordered" evidence="1">
    <location>
        <begin position="776"/>
        <end position="812"/>
    </location>
</feature>
<evidence type="ECO:0000259" key="2">
    <source>
        <dbReference type="Pfam" id="PF12090"/>
    </source>
</evidence>
<reference evidence="3" key="1">
    <citation type="submission" date="2022-11" db="EMBL/GenBank/DDBJ databases">
        <authorList>
            <person name="Petersen C."/>
        </authorList>
    </citation>
    <scope>NUCLEOTIDE SEQUENCE</scope>
    <source>
        <strain evidence="3">IBT 23319</strain>
    </source>
</reference>
<comment type="caution">
    <text evidence="3">The sequence shown here is derived from an EMBL/GenBank/DDBJ whole genome shotgun (WGS) entry which is preliminary data.</text>
</comment>
<gene>
    <name evidence="3" type="ORF">N7469_003151</name>
</gene>
<dbReference type="OrthoDB" id="1932706at2759"/>
<dbReference type="PANTHER" id="PTHR13526:SF8">
    <property type="entry name" value="TRANSCRIPTION FACTOR SPT20 HOMOLOG"/>
    <property type="match status" value="1"/>
</dbReference>
<feature type="compositionally biased region" description="Low complexity" evidence="1">
    <location>
        <begin position="523"/>
        <end position="537"/>
    </location>
</feature>
<evidence type="ECO:0000256" key="1">
    <source>
        <dbReference type="SAM" id="MobiDB-lite"/>
    </source>
</evidence>
<accession>A0A9W9PBY1</accession>
<feature type="compositionally biased region" description="Polar residues" evidence="1">
    <location>
        <begin position="73"/>
        <end position="90"/>
    </location>
</feature>
<reference evidence="3" key="2">
    <citation type="journal article" date="2023" name="IMA Fungus">
        <title>Comparative genomic study of the Penicillium genus elucidates a diverse pangenome and 15 lateral gene transfer events.</title>
        <authorList>
            <person name="Petersen C."/>
            <person name="Sorensen T."/>
            <person name="Nielsen M.R."/>
            <person name="Sondergaard T.E."/>
            <person name="Sorensen J.L."/>
            <person name="Fitzpatrick D.A."/>
            <person name="Frisvad J.C."/>
            <person name="Nielsen K.L."/>
        </authorList>
    </citation>
    <scope>NUCLEOTIDE SEQUENCE</scope>
    <source>
        <strain evidence="3">IBT 23319</strain>
    </source>
</reference>
<feature type="compositionally biased region" description="Polar residues" evidence="1">
    <location>
        <begin position="722"/>
        <end position="734"/>
    </location>
</feature>
<feature type="compositionally biased region" description="Low complexity" evidence="1">
    <location>
        <begin position="779"/>
        <end position="797"/>
    </location>
</feature>
<dbReference type="RefSeq" id="XP_056504565.1">
    <property type="nucleotide sequence ID" value="XM_056642071.1"/>
</dbReference>
<protein>
    <recommendedName>
        <fullName evidence="2">Spt20-like SEP domain-containing protein</fullName>
    </recommendedName>
</protein>
<name>A0A9W9PBY1_PENCI</name>
<feature type="region of interest" description="Disordered" evidence="1">
    <location>
        <begin position="1"/>
        <end position="115"/>
    </location>
</feature>
<feature type="compositionally biased region" description="Polar residues" evidence="1">
    <location>
        <begin position="318"/>
        <end position="336"/>
    </location>
</feature>
<feature type="region of interest" description="Disordered" evidence="1">
    <location>
        <begin position="722"/>
        <end position="763"/>
    </location>
</feature>
<dbReference type="GO" id="GO:0006357">
    <property type="term" value="P:regulation of transcription by RNA polymerase II"/>
    <property type="evidence" value="ECO:0007669"/>
    <property type="project" value="TreeGrafter"/>
</dbReference>
<feature type="compositionally biased region" description="Polar residues" evidence="1">
    <location>
        <begin position="546"/>
        <end position="577"/>
    </location>
</feature>
<dbReference type="InterPro" id="IPR046468">
    <property type="entry name" value="Spt20-like_SEP"/>
</dbReference>
<dbReference type="Pfam" id="PF12090">
    <property type="entry name" value="Spt20_SEP"/>
    <property type="match status" value="1"/>
</dbReference>
<evidence type="ECO:0000313" key="3">
    <source>
        <dbReference type="EMBL" id="KAJ5241560.1"/>
    </source>
</evidence>
<feature type="region of interest" description="Disordered" evidence="1">
    <location>
        <begin position="203"/>
        <end position="222"/>
    </location>
</feature>
<feature type="compositionally biased region" description="Low complexity" evidence="1">
    <location>
        <begin position="735"/>
        <end position="759"/>
    </location>
</feature>
<feature type="compositionally biased region" description="Polar residues" evidence="1">
    <location>
        <begin position="242"/>
        <end position="273"/>
    </location>
</feature>
<feature type="compositionally biased region" description="Polar residues" evidence="1">
    <location>
        <begin position="615"/>
        <end position="634"/>
    </location>
</feature>
<keyword evidence="4" id="KW-1185">Reference proteome</keyword>